<proteinExistence type="predicted"/>
<evidence type="ECO:0008006" key="3">
    <source>
        <dbReference type="Google" id="ProtNLM"/>
    </source>
</evidence>
<gene>
    <name evidence="1" type="ORF">SAMN05216267_107315</name>
</gene>
<sequence length="234" mass="25482">MTGAGRPEKPVDQTVPDSARLAEFLRSRREAAGLTYRDMAIFGGGRRSAATLERAAAGGPSVASWDTVELYVGVTITDEEHFTGAFAGICGEARDLWIRARRATRASHYVHTAPDPTLIATKADFCRALRDQHAWGGAPSSGEMEQAAGPGHLPRTTARRIIKGEILPVTPQQCIAFLRACNVDVETLVLWLHAGSRATRDGRWREAYEHQALLYLADKSETLTGTEPFLRAVA</sequence>
<dbReference type="Proteomes" id="UP000181951">
    <property type="component" value="Unassembled WGS sequence"/>
</dbReference>
<evidence type="ECO:0000313" key="1">
    <source>
        <dbReference type="EMBL" id="SEP02640.1"/>
    </source>
</evidence>
<dbReference type="STRING" id="310780.SAMN05216267_107315"/>
<dbReference type="OrthoDB" id="4155684at2"/>
<organism evidence="1 2">
    <name type="scientific">Actinacidiphila rubida</name>
    <dbReference type="NCBI Taxonomy" id="310780"/>
    <lineage>
        <taxon>Bacteria</taxon>
        <taxon>Bacillati</taxon>
        <taxon>Actinomycetota</taxon>
        <taxon>Actinomycetes</taxon>
        <taxon>Kitasatosporales</taxon>
        <taxon>Streptomycetaceae</taxon>
        <taxon>Actinacidiphila</taxon>
    </lineage>
</organism>
<dbReference type="EMBL" id="FODD01000073">
    <property type="protein sequence ID" value="SEP02640.1"/>
    <property type="molecule type" value="Genomic_DNA"/>
</dbReference>
<evidence type="ECO:0000313" key="2">
    <source>
        <dbReference type="Proteomes" id="UP000181951"/>
    </source>
</evidence>
<dbReference type="RefSeq" id="WP_069462660.1">
    <property type="nucleotide sequence ID" value="NZ_FODD01000073.1"/>
</dbReference>
<keyword evidence="2" id="KW-1185">Reference proteome</keyword>
<reference evidence="1 2" key="1">
    <citation type="submission" date="2016-10" db="EMBL/GenBank/DDBJ databases">
        <authorList>
            <person name="de Groot N.N."/>
        </authorList>
    </citation>
    <scope>NUCLEOTIDE SEQUENCE [LARGE SCALE GENOMIC DNA]</scope>
    <source>
        <strain evidence="1 2">CGMCC 4.2026</strain>
    </source>
</reference>
<accession>A0A1H8UHE4</accession>
<name>A0A1H8UHE4_9ACTN</name>
<dbReference type="AlphaFoldDB" id="A0A1H8UHE4"/>
<protein>
    <recommendedName>
        <fullName evidence="3">Helix-turn-helix domain-containing protein</fullName>
    </recommendedName>
</protein>